<accession>F2CYH6</accession>
<dbReference type="EMBL" id="AK356681">
    <property type="protein sequence ID" value="BAJ87897.1"/>
    <property type="molecule type" value="mRNA"/>
</dbReference>
<dbReference type="CDD" id="cd01837">
    <property type="entry name" value="SGNH_plant_lipase_like"/>
    <property type="match status" value="1"/>
</dbReference>
<dbReference type="PANTHER" id="PTHR45642">
    <property type="entry name" value="GDSL ESTERASE/LIPASE EXL3"/>
    <property type="match status" value="1"/>
</dbReference>
<dbReference type="GO" id="GO:0016788">
    <property type="term" value="F:hydrolase activity, acting on ester bonds"/>
    <property type="evidence" value="ECO:0007669"/>
    <property type="project" value="InterPro"/>
</dbReference>
<organism evidence="3">
    <name type="scientific">Hordeum vulgare subsp. vulgare</name>
    <name type="common">Domesticated barley</name>
    <dbReference type="NCBI Taxonomy" id="112509"/>
    <lineage>
        <taxon>Eukaryota</taxon>
        <taxon>Viridiplantae</taxon>
        <taxon>Streptophyta</taxon>
        <taxon>Embryophyta</taxon>
        <taxon>Tracheophyta</taxon>
        <taxon>Spermatophyta</taxon>
        <taxon>Magnoliopsida</taxon>
        <taxon>Liliopsida</taxon>
        <taxon>Poales</taxon>
        <taxon>Poaceae</taxon>
        <taxon>BOP clade</taxon>
        <taxon>Pooideae</taxon>
        <taxon>Triticodae</taxon>
        <taxon>Triticeae</taxon>
        <taxon>Hordeinae</taxon>
        <taxon>Hordeum</taxon>
    </lineage>
</organism>
<evidence type="ECO:0000256" key="2">
    <source>
        <dbReference type="SAM" id="SignalP"/>
    </source>
</evidence>
<name>F2CYH6_HORVV</name>
<feature type="signal peptide" evidence="2">
    <location>
        <begin position="1"/>
        <end position="26"/>
    </location>
</feature>
<keyword evidence="2" id="KW-0732">Signal</keyword>
<protein>
    <submittedName>
        <fullName evidence="3">Predicted protein</fullName>
    </submittedName>
</protein>
<sequence>MRRPRLHELFAVVLVAVLAVVRPAVCREQQNNGTAAVVTDEERRSPRATAVIVFGDSIVDPGNNNNLHTQIKANHPPYGRDFDGHVATGRFSNGLVPSDLVAQKLHVKKLVAPWLNVEHTSEDLLTGVSFASGATGYDPLTPKIVGVITLEQQLEYFDEYRSKLVAIAGEEEAERIIDGAFFFVCAGSDDVANTYFTTPFRMLEYDIPSYVDLLLVGVDKFLRGVSTRGAKLVGFVGLPPIGCVPSQRTVGGGLHRRCEPKRNYAAQLYNSRVQELISGLNAEPGFNTRVVYLGIYDIIQELAEDGGRWGFTETTRGCCGTGLIEVTNLCDSRFMAVCEDVSKHVFFDSFHPTQRAYKIIVDNMWDTYGNLLQP</sequence>
<proteinExistence type="evidence at transcript level"/>
<evidence type="ECO:0000313" key="3">
    <source>
        <dbReference type="EMBL" id="BAJ87897.1"/>
    </source>
</evidence>
<dbReference type="EMBL" id="AK361568">
    <property type="protein sequence ID" value="BAJ92772.1"/>
    <property type="molecule type" value="mRNA"/>
</dbReference>
<dbReference type="Pfam" id="PF00657">
    <property type="entry name" value="Lipase_GDSL"/>
    <property type="match status" value="1"/>
</dbReference>
<dbReference type="AlphaFoldDB" id="F2CYH6"/>
<feature type="chain" id="PRO_5008954594" evidence="2">
    <location>
        <begin position="27"/>
        <end position="374"/>
    </location>
</feature>
<dbReference type="InterPro" id="IPR036514">
    <property type="entry name" value="SGNH_hydro_sf"/>
</dbReference>
<comment type="similarity">
    <text evidence="1">Belongs to the 'GDSL' lipolytic enzyme family.</text>
</comment>
<dbReference type="Gene3D" id="3.40.50.1110">
    <property type="entry name" value="SGNH hydrolase"/>
    <property type="match status" value="1"/>
</dbReference>
<dbReference type="PANTHER" id="PTHR45642:SF73">
    <property type="entry name" value="GDSL ESTERASE_LIPASE EXL3"/>
    <property type="match status" value="1"/>
</dbReference>
<reference evidence="3" key="1">
    <citation type="journal article" date="2011" name="Plant Physiol.">
        <title>Comprehensive sequence analysis of 24,783 barley full-length cDNAs derived from 12 clone libraries.</title>
        <authorList>
            <person name="Matsumoto T."/>
            <person name="Tanaka T."/>
            <person name="Sakai H."/>
            <person name="Amano N."/>
            <person name="Kanamori H."/>
            <person name="Kurita K."/>
            <person name="Kikuta A."/>
            <person name="Kamiya K."/>
            <person name="Yamamoto M."/>
            <person name="Ikawa H."/>
            <person name="Fujii N."/>
            <person name="Hori K."/>
            <person name="Itoh T."/>
            <person name="Sato K."/>
        </authorList>
    </citation>
    <scope>NUCLEOTIDE SEQUENCE</scope>
    <source>
        <tissue evidence="3">Shoot</tissue>
    </source>
</reference>
<evidence type="ECO:0000256" key="1">
    <source>
        <dbReference type="ARBA" id="ARBA00008668"/>
    </source>
</evidence>
<dbReference type="InterPro" id="IPR001087">
    <property type="entry name" value="GDSL"/>
</dbReference>
<dbReference type="InterPro" id="IPR050592">
    <property type="entry name" value="GDSL_lipolytic_enzyme"/>
</dbReference>
<dbReference type="SUPFAM" id="SSF52266">
    <property type="entry name" value="SGNH hydrolase"/>
    <property type="match status" value="1"/>
</dbReference>
<dbReference type="InterPro" id="IPR035669">
    <property type="entry name" value="SGNH_plant_lipase-like"/>
</dbReference>